<name>A0AAV4SEQ9_9ARAC</name>
<sequence>MSPPGLEPCGTNGQIASQLAIRPHIPIGRNPENPIKNTYRLKLKPMSENVSRLVRISLLSVRRRFAFQMWVTFHFMMFDFPADAERPSSLPRNAQKLFLLKHSFSEFRPLNTSKK</sequence>
<proteinExistence type="predicted"/>
<organism evidence="1 2">
    <name type="scientific">Caerostris darwini</name>
    <dbReference type="NCBI Taxonomy" id="1538125"/>
    <lineage>
        <taxon>Eukaryota</taxon>
        <taxon>Metazoa</taxon>
        <taxon>Ecdysozoa</taxon>
        <taxon>Arthropoda</taxon>
        <taxon>Chelicerata</taxon>
        <taxon>Arachnida</taxon>
        <taxon>Araneae</taxon>
        <taxon>Araneomorphae</taxon>
        <taxon>Entelegynae</taxon>
        <taxon>Araneoidea</taxon>
        <taxon>Araneidae</taxon>
        <taxon>Caerostris</taxon>
    </lineage>
</organism>
<gene>
    <name evidence="1" type="ORF">CDAR_126041</name>
</gene>
<evidence type="ECO:0000313" key="1">
    <source>
        <dbReference type="EMBL" id="GIY30348.1"/>
    </source>
</evidence>
<evidence type="ECO:0000313" key="2">
    <source>
        <dbReference type="Proteomes" id="UP001054837"/>
    </source>
</evidence>
<dbReference type="AlphaFoldDB" id="A0AAV4SEQ9"/>
<comment type="caution">
    <text evidence="1">The sequence shown here is derived from an EMBL/GenBank/DDBJ whole genome shotgun (WGS) entry which is preliminary data.</text>
</comment>
<accession>A0AAV4SEQ9</accession>
<dbReference type="Proteomes" id="UP001054837">
    <property type="component" value="Unassembled WGS sequence"/>
</dbReference>
<dbReference type="EMBL" id="BPLQ01007478">
    <property type="protein sequence ID" value="GIY30348.1"/>
    <property type="molecule type" value="Genomic_DNA"/>
</dbReference>
<reference evidence="1 2" key="1">
    <citation type="submission" date="2021-06" db="EMBL/GenBank/DDBJ databases">
        <title>Caerostris darwini draft genome.</title>
        <authorList>
            <person name="Kono N."/>
            <person name="Arakawa K."/>
        </authorList>
    </citation>
    <scope>NUCLEOTIDE SEQUENCE [LARGE SCALE GENOMIC DNA]</scope>
</reference>
<protein>
    <submittedName>
        <fullName evidence="1">Uncharacterized protein</fullName>
    </submittedName>
</protein>
<keyword evidence="2" id="KW-1185">Reference proteome</keyword>